<name>A0A9X2FFY2_9BACT</name>
<protein>
    <submittedName>
        <fullName evidence="1">Uncharacterized protein</fullName>
    </submittedName>
</protein>
<organism evidence="1 2">
    <name type="scientific">Aeoliella straminimaris</name>
    <dbReference type="NCBI Taxonomy" id="2954799"/>
    <lineage>
        <taxon>Bacteria</taxon>
        <taxon>Pseudomonadati</taxon>
        <taxon>Planctomycetota</taxon>
        <taxon>Planctomycetia</taxon>
        <taxon>Pirellulales</taxon>
        <taxon>Lacipirellulaceae</taxon>
        <taxon>Aeoliella</taxon>
    </lineage>
</organism>
<dbReference type="Proteomes" id="UP001155241">
    <property type="component" value="Unassembled WGS sequence"/>
</dbReference>
<comment type="caution">
    <text evidence="1">The sequence shown here is derived from an EMBL/GenBank/DDBJ whole genome shotgun (WGS) entry which is preliminary data.</text>
</comment>
<reference evidence="1" key="1">
    <citation type="submission" date="2022-06" db="EMBL/GenBank/DDBJ databases">
        <title>Aeoliella straminimaris, a novel planctomycete from sediments.</title>
        <authorList>
            <person name="Vitorino I.R."/>
            <person name="Lage O.M."/>
        </authorList>
    </citation>
    <scope>NUCLEOTIDE SEQUENCE</scope>
    <source>
        <strain evidence="1">ICT_H6.2</strain>
    </source>
</reference>
<gene>
    <name evidence="1" type="ORF">NG895_06090</name>
</gene>
<proteinExistence type="predicted"/>
<evidence type="ECO:0000313" key="2">
    <source>
        <dbReference type="Proteomes" id="UP001155241"/>
    </source>
</evidence>
<evidence type="ECO:0000313" key="1">
    <source>
        <dbReference type="EMBL" id="MCO6043471.1"/>
    </source>
</evidence>
<dbReference type="AlphaFoldDB" id="A0A9X2FFY2"/>
<sequence length="157" mass="17283">MMDIQHPAHAFTVTSHGVEEFDQHASAELHHHRQQARILVADYARHQGLRDPDQLARLASQCVQTADEWLARQVSESELPSLESVSVRIAARTLGLDQPPAAEESPSPTTWVPEGCQRQMPAQPLGELVTAASPTFWKQVLTQFTAFVAIATSKIGL</sequence>
<accession>A0A9X2FFY2</accession>
<keyword evidence="2" id="KW-1185">Reference proteome</keyword>
<dbReference type="EMBL" id="JAMXLR010000024">
    <property type="protein sequence ID" value="MCO6043471.1"/>
    <property type="molecule type" value="Genomic_DNA"/>
</dbReference>